<feature type="compositionally biased region" description="Gly residues" evidence="1">
    <location>
        <begin position="17"/>
        <end position="28"/>
    </location>
</feature>
<dbReference type="EMBL" id="QGKX02002183">
    <property type="protein sequence ID" value="KAF3488213.1"/>
    <property type="molecule type" value="Genomic_DNA"/>
</dbReference>
<evidence type="ECO:0000256" key="1">
    <source>
        <dbReference type="SAM" id="MobiDB-lite"/>
    </source>
</evidence>
<name>A0A8S9MZ52_BRACR</name>
<protein>
    <submittedName>
        <fullName evidence="2">Uncharacterized protein</fullName>
    </submittedName>
</protein>
<proteinExistence type="predicted"/>
<feature type="compositionally biased region" description="Basic residues" evidence="1">
    <location>
        <begin position="1"/>
        <end position="11"/>
    </location>
</feature>
<reference evidence="2" key="1">
    <citation type="submission" date="2019-12" db="EMBL/GenBank/DDBJ databases">
        <title>Genome sequencing and annotation of Brassica cretica.</title>
        <authorList>
            <person name="Studholme D.J."/>
            <person name="Sarris P."/>
        </authorList>
    </citation>
    <scope>NUCLEOTIDE SEQUENCE</scope>
    <source>
        <strain evidence="2">PFS-109/04</strain>
        <tissue evidence="2">Leaf</tissue>
    </source>
</reference>
<feature type="region of interest" description="Disordered" evidence="1">
    <location>
        <begin position="1"/>
        <end position="29"/>
    </location>
</feature>
<organism evidence="2 3">
    <name type="scientific">Brassica cretica</name>
    <name type="common">Mustard</name>
    <dbReference type="NCBI Taxonomy" id="69181"/>
    <lineage>
        <taxon>Eukaryota</taxon>
        <taxon>Viridiplantae</taxon>
        <taxon>Streptophyta</taxon>
        <taxon>Embryophyta</taxon>
        <taxon>Tracheophyta</taxon>
        <taxon>Spermatophyta</taxon>
        <taxon>Magnoliopsida</taxon>
        <taxon>eudicotyledons</taxon>
        <taxon>Gunneridae</taxon>
        <taxon>Pentapetalae</taxon>
        <taxon>rosids</taxon>
        <taxon>malvids</taxon>
        <taxon>Brassicales</taxon>
        <taxon>Brassicaceae</taxon>
        <taxon>Brassiceae</taxon>
        <taxon>Brassica</taxon>
    </lineage>
</organism>
<evidence type="ECO:0000313" key="2">
    <source>
        <dbReference type="EMBL" id="KAF3488213.1"/>
    </source>
</evidence>
<gene>
    <name evidence="2" type="ORF">F2Q69_00053622</name>
</gene>
<comment type="caution">
    <text evidence="2">The sequence shown here is derived from an EMBL/GenBank/DDBJ whole genome shotgun (WGS) entry which is preliminary data.</text>
</comment>
<accession>A0A8S9MZ52</accession>
<sequence length="125" mass="14048">MEKIMSSRKRRDLGQSKRGGVGRGGSGGNVEQKLLSYVGEKLAQHSCLVLSEVLDVEHDAQVSVEVSFTHTYVCVCGYDVVFCVWNPRPKMDGMTDDLVDITRKKFAMDLYKDWVIPLYVGDETK</sequence>
<dbReference type="Proteomes" id="UP000712600">
    <property type="component" value="Unassembled WGS sequence"/>
</dbReference>
<dbReference type="AlphaFoldDB" id="A0A8S9MZ52"/>
<evidence type="ECO:0000313" key="3">
    <source>
        <dbReference type="Proteomes" id="UP000712600"/>
    </source>
</evidence>